<dbReference type="InterPro" id="IPR041588">
    <property type="entry name" value="Integrase_H2C2"/>
</dbReference>
<evidence type="ECO:0000256" key="11">
    <source>
        <dbReference type="ARBA" id="ARBA00022918"/>
    </source>
</evidence>
<dbReference type="CDD" id="cd09274">
    <property type="entry name" value="RNase_HI_RT_Ty3"/>
    <property type="match status" value="1"/>
</dbReference>
<dbReference type="InterPro" id="IPR041373">
    <property type="entry name" value="RT_RNaseH"/>
</dbReference>
<dbReference type="Gene3D" id="3.10.20.370">
    <property type="match status" value="1"/>
</dbReference>
<evidence type="ECO:0000256" key="8">
    <source>
        <dbReference type="ARBA" id="ARBA00022801"/>
    </source>
</evidence>
<keyword evidence="6" id="KW-0064">Aspartyl protease</keyword>
<dbReference type="InterPro" id="IPR036397">
    <property type="entry name" value="RNaseH_sf"/>
</dbReference>
<dbReference type="Proteomes" id="UP000596661">
    <property type="component" value="Unassembled WGS sequence"/>
</dbReference>
<evidence type="ECO:0000256" key="13">
    <source>
        <dbReference type="ARBA" id="ARBA00023125"/>
    </source>
</evidence>
<keyword evidence="14" id="KW-0233">DNA recombination</keyword>
<dbReference type="Gramene" id="evm.model.10.51">
    <property type="protein sequence ID" value="cds.evm.model.10.51"/>
    <property type="gene ID" value="evm.TU.10.51"/>
</dbReference>
<keyword evidence="12" id="KW-0239">DNA-directed DNA polymerase</keyword>
<dbReference type="GO" id="GO:0003887">
    <property type="term" value="F:DNA-directed DNA polymerase activity"/>
    <property type="evidence" value="ECO:0007669"/>
    <property type="project" value="UniProtKB-KW"/>
</dbReference>
<dbReference type="SUPFAM" id="SSF54160">
    <property type="entry name" value="Chromo domain-like"/>
    <property type="match status" value="1"/>
</dbReference>
<dbReference type="InterPro" id="IPR050951">
    <property type="entry name" value="Retrovirus_Pol_polyprotein"/>
</dbReference>
<evidence type="ECO:0000256" key="5">
    <source>
        <dbReference type="ARBA" id="ARBA00022723"/>
    </source>
</evidence>
<proteinExistence type="predicted"/>
<keyword evidence="9" id="KW-0460">Magnesium</keyword>
<evidence type="ECO:0000256" key="2">
    <source>
        <dbReference type="ARBA" id="ARBA00022679"/>
    </source>
</evidence>
<keyword evidence="4" id="KW-0540">Nuclease</keyword>
<reference evidence="16" key="1">
    <citation type="submission" date="2021-03" db="UniProtKB">
        <authorList>
            <consortium name="EnsemblPlants"/>
        </authorList>
    </citation>
    <scope>IDENTIFICATION</scope>
</reference>
<dbReference type="InterPro" id="IPR012337">
    <property type="entry name" value="RNaseH-like_sf"/>
</dbReference>
<dbReference type="InterPro" id="IPR056924">
    <property type="entry name" value="SH3_Tf2-1"/>
</dbReference>
<name>A0A803QP41_CANSA</name>
<dbReference type="GO" id="GO:0004519">
    <property type="term" value="F:endonuclease activity"/>
    <property type="evidence" value="ECO:0007669"/>
    <property type="project" value="UniProtKB-KW"/>
</dbReference>
<organism evidence="16 17">
    <name type="scientific">Cannabis sativa</name>
    <name type="common">Hemp</name>
    <name type="synonym">Marijuana</name>
    <dbReference type="NCBI Taxonomy" id="3483"/>
    <lineage>
        <taxon>Eukaryota</taxon>
        <taxon>Viridiplantae</taxon>
        <taxon>Streptophyta</taxon>
        <taxon>Embryophyta</taxon>
        <taxon>Tracheophyta</taxon>
        <taxon>Spermatophyta</taxon>
        <taxon>Magnoliopsida</taxon>
        <taxon>eudicotyledons</taxon>
        <taxon>Gunneridae</taxon>
        <taxon>Pentapetalae</taxon>
        <taxon>rosids</taxon>
        <taxon>fabids</taxon>
        <taxon>Rosales</taxon>
        <taxon>Cannabaceae</taxon>
        <taxon>Cannabis</taxon>
    </lineage>
</organism>
<dbReference type="GO" id="GO:0006310">
    <property type="term" value="P:DNA recombination"/>
    <property type="evidence" value="ECO:0007669"/>
    <property type="project" value="UniProtKB-KW"/>
</dbReference>
<keyword evidence="2" id="KW-0808">Transferase</keyword>
<keyword evidence="3" id="KW-0548">Nucleotidyltransferase</keyword>
<evidence type="ECO:0000313" key="17">
    <source>
        <dbReference type="Proteomes" id="UP000596661"/>
    </source>
</evidence>
<dbReference type="Gene3D" id="1.10.340.70">
    <property type="match status" value="1"/>
</dbReference>
<dbReference type="PROSITE" id="PS50994">
    <property type="entry name" value="INTEGRASE"/>
    <property type="match status" value="1"/>
</dbReference>
<dbReference type="Gene3D" id="3.30.420.10">
    <property type="entry name" value="Ribonuclease H-like superfamily/Ribonuclease H"/>
    <property type="match status" value="1"/>
</dbReference>
<dbReference type="EMBL" id="UZAU01000784">
    <property type="status" value="NOT_ANNOTATED_CDS"/>
    <property type="molecule type" value="Genomic_DNA"/>
</dbReference>
<dbReference type="PANTHER" id="PTHR37984">
    <property type="entry name" value="PROTEIN CBG26694"/>
    <property type="match status" value="1"/>
</dbReference>
<evidence type="ECO:0000256" key="10">
    <source>
        <dbReference type="ARBA" id="ARBA00022908"/>
    </source>
</evidence>
<dbReference type="SUPFAM" id="SSF56672">
    <property type="entry name" value="DNA/RNA polymerases"/>
    <property type="match status" value="1"/>
</dbReference>
<dbReference type="PANTHER" id="PTHR37984:SF5">
    <property type="entry name" value="PROTEIN NYNRIN-LIKE"/>
    <property type="match status" value="1"/>
</dbReference>
<evidence type="ECO:0000256" key="4">
    <source>
        <dbReference type="ARBA" id="ARBA00022722"/>
    </source>
</evidence>
<sequence length="593" mass="67923">MTTVPILALPDFTKPFVVETDASGYGLGAVLMQEGRPIAYFSQVLKPRARLKSIYEKELMAIVLAVLKWRPYLLGRRFVVRTDQQSLKFLLEQRLVTPEHQKWLVKLLGYDFEIQYRAGHTNRAADALSRFPLAECSLLTSTAWLDWDVCQREIDTDVFLSRVKRDLEQGKSVTDFTLHHERLLYKGRLVLSSASSLIPHFLREYHSSPVGGHSGELRTYQRLKGDVYRVGMKAKVLDFVRSCETCQRNKHLSMSRRGLLQPLSLPAQVWDDLTMNFIEGLPKSEGVDTALVVVDRLSKYSHFINLKHPFTAKSVAEVFTNTVVKLHGLPLTIVSDRDRIFLSHFCSELFKLQGTSYHPQTDGQTEVVNRCLETYLRCFASNRPKGWAKWLAWAEYWYNTTFHSSLGCTPFKEERDSFLDDLKMHLLRAQQKMKNVADQSRWQVEFAVGDKKPIGSVAYRLDLPSSAAIHPVFHVSQLRAAIGTPHSSTTLTPTLTADLELIVEPEELLNVCQLPTAPDHAIEVLIRWKDLPLFEATWEKFDVIREQFPTFKLEDKIKSSGVMIELLDLLYDLLILERGQLDTWLKGNWVICG</sequence>
<evidence type="ECO:0000313" key="16">
    <source>
        <dbReference type="EnsemblPlants" id="cds.evm.model.10.51"/>
    </source>
</evidence>
<dbReference type="GO" id="GO:0003677">
    <property type="term" value="F:DNA binding"/>
    <property type="evidence" value="ECO:0007669"/>
    <property type="project" value="UniProtKB-KW"/>
</dbReference>
<dbReference type="AlphaFoldDB" id="A0A803QP41"/>
<keyword evidence="17" id="KW-1185">Reference proteome</keyword>
<keyword evidence="7" id="KW-0255">Endonuclease</keyword>
<dbReference type="Pfam" id="PF17921">
    <property type="entry name" value="Integrase_H2C2"/>
    <property type="match status" value="1"/>
</dbReference>
<keyword evidence="10" id="KW-0229">DNA integration</keyword>
<dbReference type="InterPro" id="IPR043502">
    <property type="entry name" value="DNA/RNA_pol_sf"/>
</dbReference>
<dbReference type="GO" id="GO:0046872">
    <property type="term" value="F:metal ion binding"/>
    <property type="evidence" value="ECO:0007669"/>
    <property type="project" value="UniProtKB-KW"/>
</dbReference>
<evidence type="ECO:0000256" key="6">
    <source>
        <dbReference type="ARBA" id="ARBA00022750"/>
    </source>
</evidence>
<dbReference type="GO" id="GO:0003964">
    <property type="term" value="F:RNA-directed DNA polymerase activity"/>
    <property type="evidence" value="ECO:0007669"/>
    <property type="project" value="UniProtKB-KW"/>
</dbReference>
<evidence type="ECO:0000256" key="9">
    <source>
        <dbReference type="ARBA" id="ARBA00022842"/>
    </source>
</evidence>
<dbReference type="GO" id="GO:0004190">
    <property type="term" value="F:aspartic-type endopeptidase activity"/>
    <property type="evidence" value="ECO:0007669"/>
    <property type="project" value="UniProtKB-KW"/>
</dbReference>
<dbReference type="FunFam" id="3.10.20.370:FF:000001">
    <property type="entry name" value="Retrovirus-related Pol polyprotein from transposon 17.6-like protein"/>
    <property type="match status" value="1"/>
</dbReference>
<dbReference type="SUPFAM" id="SSF53098">
    <property type="entry name" value="Ribonuclease H-like"/>
    <property type="match status" value="1"/>
</dbReference>
<dbReference type="InterPro" id="IPR016197">
    <property type="entry name" value="Chromo-like_dom_sf"/>
</dbReference>
<keyword evidence="5" id="KW-0479">Metal-binding</keyword>
<evidence type="ECO:0000256" key="3">
    <source>
        <dbReference type="ARBA" id="ARBA00022695"/>
    </source>
</evidence>
<evidence type="ECO:0000256" key="14">
    <source>
        <dbReference type="ARBA" id="ARBA00023172"/>
    </source>
</evidence>
<evidence type="ECO:0000256" key="12">
    <source>
        <dbReference type="ARBA" id="ARBA00022932"/>
    </source>
</evidence>
<evidence type="ECO:0000256" key="7">
    <source>
        <dbReference type="ARBA" id="ARBA00022759"/>
    </source>
</evidence>
<evidence type="ECO:0000256" key="1">
    <source>
        <dbReference type="ARBA" id="ARBA00022670"/>
    </source>
</evidence>
<dbReference type="Pfam" id="PF17917">
    <property type="entry name" value="RT_RNaseH"/>
    <property type="match status" value="1"/>
</dbReference>
<dbReference type="EnsemblPlants" id="evm.model.10.51">
    <property type="protein sequence ID" value="cds.evm.model.10.51"/>
    <property type="gene ID" value="evm.TU.10.51"/>
</dbReference>
<dbReference type="InterPro" id="IPR001584">
    <property type="entry name" value="Integrase_cat-core"/>
</dbReference>
<protein>
    <recommendedName>
        <fullName evidence="15">Integrase catalytic domain-containing protein</fullName>
    </recommendedName>
</protein>
<keyword evidence="8" id="KW-0378">Hydrolase</keyword>
<keyword evidence="11" id="KW-0695">RNA-directed DNA polymerase</keyword>
<keyword evidence="1" id="KW-0645">Protease</keyword>
<dbReference type="OMA" id="WEWITID"/>
<keyword evidence="13" id="KW-0238">DNA-binding</keyword>
<feature type="domain" description="Integrase catalytic" evidence="15">
    <location>
        <begin position="262"/>
        <end position="418"/>
    </location>
</feature>
<dbReference type="Pfam" id="PF24626">
    <property type="entry name" value="SH3_Tf2-1"/>
    <property type="match status" value="1"/>
</dbReference>
<dbReference type="GO" id="GO:0006508">
    <property type="term" value="P:proteolysis"/>
    <property type="evidence" value="ECO:0007669"/>
    <property type="project" value="UniProtKB-KW"/>
</dbReference>
<accession>A0A803QP41</accession>
<dbReference type="GO" id="GO:0015074">
    <property type="term" value="P:DNA integration"/>
    <property type="evidence" value="ECO:0007669"/>
    <property type="project" value="UniProtKB-KW"/>
</dbReference>
<evidence type="ECO:0000259" key="15">
    <source>
        <dbReference type="PROSITE" id="PS50994"/>
    </source>
</evidence>